<organism evidence="2 3">
    <name type="scientific">Variovorax paradoxus</name>
    <dbReference type="NCBI Taxonomy" id="34073"/>
    <lineage>
        <taxon>Bacteria</taxon>
        <taxon>Pseudomonadati</taxon>
        <taxon>Pseudomonadota</taxon>
        <taxon>Betaproteobacteria</taxon>
        <taxon>Burkholderiales</taxon>
        <taxon>Comamonadaceae</taxon>
        <taxon>Variovorax</taxon>
    </lineage>
</organism>
<accession>A0AAW8EQL0</accession>
<gene>
    <name evidence="2" type="ORF">J2W39_005999</name>
</gene>
<dbReference type="AlphaFoldDB" id="A0AAW8EQL0"/>
<dbReference type="Pfam" id="PF05016">
    <property type="entry name" value="ParE_toxin"/>
    <property type="match status" value="1"/>
</dbReference>
<reference evidence="2" key="1">
    <citation type="submission" date="2023-07" db="EMBL/GenBank/DDBJ databases">
        <title>Sorghum-associated microbial communities from plants grown in Nebraska, USA.</title>
        <authorList>
            <person name="Schachtman D."/>
        </authorList>
    </citation>
    <scope>NUCLEOTIDE SEQUENCE</scope>
    <source>
        <strain evidence="2">DS3315</strain>
    </source>
</reference>
<name>A0AAW8EQL0_VARPD</name>
<proteinExistence type="predicted"/>
<evidence type="ECO:0000313" key="2">
    <source>
        <dbReference type="EMBL" id="MDP9974729.1"/>
    </source>
</evidence>
<dbReference type="InterPro" id="IPR007712">
    <property type="entry name" value="RelE/ParE_toxin"/>
</dbReference>
<dbReference type="InterPro" id="IPR035093">
    <property type="entry name" value="RelE/ParE_toxin_dom_sf"/>
</dbReference>
<dbReference type="EMBL" id="JAUSRV010000019">
    <property type="protein sequence ID" value="MDP9974729.1"/>
    <property type="molecule type" value="Genomic_DNA"/>
</dbReference>
<evidence type="ECO:0000313" key="3">
    <source>
        <dbReference type="Proteomes" id="UP001224845"/>
    </source>
</evidence>
<keyword evidence="1" id="KW-1277">Toxin-antitoxin system</keyword>
<dbReference type="Gene3D" id="3.30.2310.20">
    <property type="entry name" value="RelE-like"/>
    <property type="match status" value="1"/>
</dbReference>
<evidence type="ECO:0000256" key="1">
    <source>
        <dbReference type="ARBA" id="ARBA00022649"/>
    </source>
</evidence>
<protein>
    <submittedName>
        <fullName evidence="2">Toxin ParE1/3/4</fullName>
    </submittedName>
</protein>
<comment type="caution">
    <text evidence="2">The sequence shown here is derived from an EMBL/GenBank/DDBJ whole genome shotgun (WGS) entry which is preliminary data.</text>
</comment>
<sequence>MSVKGAKRFLVRPRAGAQITAAIQYYAVTMQAPSAARGFVDELQSAYELIKRNPDAGSPRLEAELGMPGLRSWRLPKYPYLIVYFRHPDFVDVVDVPHTRTNYLAALINDLGLP</sequence>
<dbReference type="Proteomes" id="UP001224845">
    <property type="component" value="Unassembled WGS sequence"/>
</dbReference>